<protein>
    <submittedName>
        <fullName evidence="1">Uncharacterized protein</fullName>
    </submittedName>
</protein>
<comment type="caution">
    <text evidence="1">The sequence shown here is derived from an EMBL/GenBank/DDBJ whole genome shotgun (WGS) entry which is preliminary data.</text>
</comment>
<dbReference type="Proteomes" id="UP000696573">
    <property type="component" value="Unassembled WGS sequence"/>
</dbReference>
<evidence type="ECO:0000313" key="2">
    <source>
        <dbReference type="Proteomes" id="UP000696573"/>
    </source>
</evidence>
<reference evidence="1" key="1">
    <citation type="submission" date="2021-10" db="EMBL/GenBank/DDBJ databases">
        <authorList>
            <person name="Piombo E."/>
        </authorList>
    </citation>
    <scope>NUCLEOTIDE SEQUENCE</scope>
</reference>
<sequence length="331" mass="36379">MPPTSQPTTQLLEHLSTATPPADSAALILGDDDFSYSPGSLEFLDLDFSGSNSPLSPALSNSQHPDLSAPTFLAEKVQAHPPNPQEHDKLVNIRDLELSRRDVVRGAPQHHTSIVRQPSGLIEPSGTKMLQRLAQLNVDASKQISSLELLTWGGPGVLDYCSEAIKKPEFDPLAQMMNTTAELGNIIEEFMPLHASVPKAADSLTMPIALLCVSCYLQLLHIFDCTFSRVYELLSSVPDIDQFFALAPKFTLHPGLPPVKGRFYLKIMVQTIKHQLGNVEQLLRLPPSTSVIGRSVPEYGFCVSTIFHIAMEQSRDMSKRTTDYISSFAAE</sequence>
<gene>
    <name evidence="1" type="ORF">CRHIZ90672A_00009369</name>
</gene>
<proteinExistence type="predicted"/>
<name>A0A9N9YNN5_9HYPO</name>
<accession>A0A9N9YNN5</accession>
<organism evidence="1 2">
    <name type="scientific">Clonostachys rhizophaga</name>
    <dbReference type="NCBI Taxonomy" id="160324"/>
    <lineage>
        <taxon>Eukaryota</taxon>
        <taxon>Fungi</taxon>
        <taxon>Dikarya</taxon>
        <taxon>Ascomycota</taxon>
        <taxon>Pezizomycotina</taxon>
        <taxon>Sordariomycetes</taxon>
        <taxon>Hypocreomycetidae</taxon>
        <taxon>Hypocreales</taxon>
        <taxon>Bionectriaceae</taxon>
        <taxon>Clonostachys</taxon>
    </lineage>
</organism>
<dbReference type="OrthoDB" id="4222821at2759"/>
<evidence type="ECO:0000313" key="1">
    <source>
        <dbReference type="EMBL" id="CAH0034647.1"/>
    </source>
</evidence>
<dbReference type="EMBL" id="CABFNQ020000750">
    <property type="protein sequence ID" value="CAH0034647.1"/>
    <property type="molecule type" value="Genomic_DNA"/>
</dbReference>
<dbReference type="AlphaFoldDB" id="A0A9N9YNN5"/>
<keyword evidence="2" id="KW-1185">Reference proteome</keyword>